<keyword evidence="11" id="KW-1185">Reference proteome</keyword>
<feature type="transmembrane region" description="Helical" evidence="9">
    <location>
        <begin position="21"/>
        <end position="49"/>
    </location>
</feature>
<dbReference type="InterPro" id="IPR037673">
    <property type="entry name" value="MSC/AndL"/>
</dbReference>
<dbReference type="RefSeq" id="WP_263607862.1">
    <property type="nucleotide sequence ID" value="NZ_JAOVQM010000002.1"/>
</dbReference>
<dbReference type="Gene3D" id="1.10.1200.120">
    <property type="entry name" value="Large-conductance mechanosensitive channel, MscL, domain 1"/>
    <property type="match status" value="1"/>
</dbReference>
<reference evidence="10" key="1">
    <citation type="submission" date="2022-09" db="EMBL/GenBank/DDBJ databases">
        <title>Novel Mycoplasma species identified in domestic and wild animals.</title>
        <authorList>
            <person name="Volokhov D.V."/>
            <person name="Furtak V.A."/>
            <person name="Zagorodnyaya T.A."/>
        </authorList>
    </citation>
    <scope>NUCLEOTIDE SEQUENCE</scope>
    <source>
        <strain evidence="10">Oakley</strain>
    </source>
</reference>
<dbReference type="InterPro" id="IPR001185">
    <property type="entry name" value="MS_channel"/>
</dbReference>
<comment type="caution">
    <text evidence="10">The sequence shown here is derived from an EMBL/GenBank/DDBJ whole genome shotgun (WGS) entry which is preliminary data.</text>
</comment>
<evidence type="ECO:0000256" key="6">
    <source>
        <dbReference type="ARBA" id="ARBA00023065"/>
    </source>
</evidence>
<sequence>MKFIKGFKTFISRGNVLDLAVGVIMATAFGKIVTSVINDILFPLIAALLGEADFKDLVWRVRQIGTDAITGDPIYATVKYGNFIQVTFEFLLIALFIYIVVVQIVKGQARKERLAEEERIRKEKEAKDNPQPVVRPEDILLLEEIRDLLKKNSTK</sequence>
<proteinExistence type="inferred from homology"/>
<protein>
    <recommendedName>
        <fullName evidence="9">Large-conductance mechanosensitive channel</fullName>
    </recommendedName>
</protein>
<keyword evidence="7 9" id="KW-0472">Membrane</keyword>
<gene>
    <name evidence="9 10" type="primary">mscL</name>
    <name evidence="10" type="ORF">N7548_02615</name>
</gene>
<evidence type="ECO:0000256" key="8">
    <source>
        <dbReference type="ARBA" id="ARBA00023303"/>
    </source>
</evidence>
<evidence type="ECO:0000256" key="7">
    <source>
        <dbReference type="ARBA" id="ARBA00023136"/>
    </source>
</evidence>
<dbReference type="PANTHER" id="PTHR30266:SF2">
    <property type="entry name" value="LARGE-CONDUCTANCE MECHANOSENSITIVE CHANNEL"/>
    <property type="match status" value="1"/>
</dbReference>
<keyword evidence="5 9" id="KW-1133">Transmembrane helix</keyword>
<dbReference type="HAMAP" id="MF_00115">
    <property type="entry name" value="MscL"/>
    <property type="match status" value="1"/>
</dbReference>
<comment type="function">
    <text evidence="9">Channel that opens in response to stretch forces in the membrane lipid bilayer. May participate in the regulation of osmotic pressure changes within the cell.</text>
</comment>
<evidence type="ECO:0000256" key="2">
    <source>
        <dbReference type="ARBA" id="ARBA00022448"/>
    </source>
</evidence>
<comment type="subcellular location">
    <subcellularLocation>
        <location evidence="9">Cell membrane</location>
        <topology evidence="9">Multi-pass membrane protein</topology>
    </subcellularLocation>
    <subcellularLocation>
        <location evidence="1">Membrane</location>
        <topology evidence="1">Multi-pass membrane protein</topology>
    </subcellularLocation>
</comment>
<evidence type="ECO:0000256" key="5">
    <source>
        <dbReference type="ARBA" id="ARBA00022989"/>
    </source>
</evidence>
<name>A0ABT2Y4Q6_9MOLU</name>
<comment type="similarity">
    <text evidence="9">Belongs to the MscL family.</text>
</comment>
<evidence type="ECO:0000256" key="1">
    <source>
        <dbReference type="ARBA" id="ARBA00004141"/>
    </source>
</evidence>
<dbReference type="Pfam" id="PF01741">
    <property type="entry name" value="MscL"/>
    <property type="match status" value="1"/>
</dbReference>
<dbReference type="SUPFAM" id="SSF81330">
    <property type="entry name" value="Gated mechanosensitive channel"/>
    <property type="match status" value="1"/>
</dbReference>
<keyword evidence="6 9" id="KW-0406">Ion transport</keyword>
<accession>A0ABT2Y4Q6</accession>
<evidence type="ECO:0000313" key="10">
    <source>
        <dbReference type="EMBL" id="MCV2231711.1"/>
    </source>
</evidence>
<evidence type="ECO:0000256" key="4">
    <source>
        <dbReference type="ARBA" id="ARBA00022692"/>
    </source>
</evidence>
<feature type="transmembrane region" description="Helical" evidence="9">
    <location>
        <begin position="83"/>
        <end position="105"/>
    </location>
</feature>
<keyword evidence="4 9" id="KW-0812">Transmembrane</keyword>
<evidence type="ECO:0000256" key="3">
    <source>
        <dbReference type="ARBA" id="ARBA00022475"/>
    </source>
</evidence>
<keyword evidence="2 9" id="KW-0813">Transport</keyword>
<dbReference type="NCBIfam" id="TIGR00220">
    <property type="entry name" value="mscL"/>
    <property type="match status" value="1"/>
</dbReference>
<keyword evidence="3 9" id="KW-1003">Cell membrane</keyword>
<evidence type="ECO:0000313" key="11">
    <source>
        <dbReference type="Proteomes" id="UP001177160"/>
    </source>
</evidence>
<dbReference type="EMBL" id="JAOVQM010000002">
    <property type="protein sequence ID" value="MCV2231711.1"/>
    <property type="molecule type" value="Genomic_DNA"/>
</dbReference>
<comment type="subunit">
    <text evidence="9">Homopentamer.</text>
</comment>
<dbReference type="InterPro" id="IPR036019">
    <property type="entry name" value="MscL_channel"/>
</dbReference>
<keyword evidence="8 9" id="KW-0407">Ion channel</keyword>
<evidence type="ECO:0000256" key="9">
    <source>
        <dbReference type="HAMAP-Rule" id="MF_00115"/>
    </source>
</evidence>
<dbReference type="Proteomes" id="UP001177160">
    <property type="component" value="Unassembled WGS sequence"/>
</dbReference>
<dbReference type="PANTHER" id="PTHR30266">
    <property type="entry name" value="MECHANOSENSITIVE CHANNEL MSCL"/>
    <property type="match status" value="1"/>
</dbReference>
<organism evidence="10 11">
    <name type="scientific">Paracholeplasma manati</name>
    <dbReference type="NCBI Taxonomy" id="591373"/>
    <lineage>
        <taxon>Bacteria</taxon>
        <taxon>Bacillati</taxon>
        <taxon>Mycoplasmatota</taxon>
        <taxon>Mollicutes</taxon>
        <taxon>Acholeplasmatales</taxon>
        <taxon>Acholeplasmataceae</taxon>
        <taxon>Paracholeplasma</taxon>
    </lineage>
</organism>